<gene>
    <name evidence="2" type="ORF">LGH70_05660</name>
</gene>
<feature type="compositionally biased region" description="Polar residues" evidence="1">
    <location>
        <begin position="442"/>
        <end position="451"/>
    </location>
</feature>
<feature type="compositionally biased region" description="Low complexity" evidence="1">
    <location>
        <begin position="349"/>
        <end position="377"/>
    </location>
</feature>
<evidence type="ECO:0008006" key="4">
    <source>
        <dbReference type="Google" id="ProtNLM"/>
    </source>
</evidence>
<dbReference type="RefSeq" id="WP_226183518.1">
    <property type="nucleotide sequence ID" value="NZ_JAJADQ010000002.1"/>
</dbReference>
<feature type="region of interest" description="Disordered" evidence="1">
    <location>
        <begin position="348"/>
        <end position="386"/>
    </location>
</feature>
<protein>
    <recommendedName>
        <fullName evidence="4">NERD domain-containing protein</fullName>
    </recommendedName>
</protein>
<name>A0ABS8A9I3_9BACT</name>
<dbReference type="EMBL" id="JAJADQ010000002">
    <property type="protein sequence ID" value="MCB2377057.1"/>
    <property type="molecule type" value="Genomic_DNA"/>
</dbReference>
<evidence type="ECO:0000313" key="2">
    <source>
        <dbReference type="EMBL" id="MCB2377057.1"/>
    </source>
</evidence>
<dbReference type="Proteomes" id="UP001165297">
    <property type="component" value="Unassembled WGS sequence"/>
</dbReference>
<reference evidence="2" key="1">
    <citation type="submission" date="2021-10" db="EMBL/GenBank/DDBJ databases">
        <authorList>
            <person name="Dean J.D."/>
            <person name="Kim M.K."/>
            <person name="Newey C.N."/>
            <person name="Stoker T.S."/>
            <person name="Thompson D.W."/>
            <person name="Grose J.H."/>
        </authorList>
    </citation>
    <scope>NUCLEOTIDE SEQUENCE</scope>
    <source>
        <strain evidence="2">BT635</strain>
    </source>
</reference>
<comment type="caution">
    <text evidence="2">The sequence shown here is derived from an EMBL/GenBank/DDBJ whole genome shotgun (WGS) entry which is preliminary data.</text>
</comment>
<accession>A0ABS8A9I3</accession>
<proteinExistence type="predicted"/>
<sequence>MLHSFLFAPFADPASQAQYDAVLAALQREAHPGTTLLLGNFSVGQEPMDAVVVRRHSITALLFVPGRGQLSIPRLDEPWLLDGRPLAEPAPTSPFVQFQRQQPVLAAWLGTDLSALPVPAAAVTGVVVFADTVTFDPGVEHQLRQQPGTDAFQLLRQAPHLPRRLWQLTRPEIELSEEALQSWARDLATDAPERTEDVLEEVSELVAPMGFWEHKARQLWQWLGAEDIPLDRPYGYQEADTEDASRDEKLRLEQIRQQVRAELRVQQQAAAEREAARDQLIAQLQAQLQQASARAPEAAALQARLAAEMHEKVSLQETVRRTQAEAAARNEVLDSRIEQLGSLMQQLQARPGAVSAPAPAPGLPSASDATGPLSSPTPRLPRPAPAAARPAAGWQLQWHRVAVVAAVAGGLGWGVWGVLHLASRLSGKPAVSQAASSRRGPANSQPAQQAATPEVDQALLDSLSTEEEPEQLPTEAADSVARPAEPVDSSEVMPELAEPELDDTSD</sequence>
<evidence type="ECO:0000313" key="3">
    <source>
        <dbReference type="Proteomes" id="UP001165297"/>
    </source>
</evidence>
<keyword evidence="3" id="KW-1185">Reference proteome</keyword>
<evidence type="ECO:0000256" key="1">
    <source>
        <dbReference type="SAM" id="MobiDB-lite"/>
    </source>
</evidence>
<feature type="region of interest" description="Disordered" evidence="1">
    <location>
        <begin position="432"/>
        <end position="506"/>
    </location>
</feature>
<feature type="compositionally biased region" description="Acidic residues" evidence="1">
    <location>
        <begin position="497"/>
        <end position="506"/>
    </location>
</feature>
<organism evidence="2 3">
    <name type="scientific">Hymenobacter nitidus</name>
    <dbReference type="NCBI Taxonomy" id="2880929"/>
    <lineage>
        <taxon>Bacteria</taxon>
        <taxon>Pseudomonadati</taxon>
        <taxon>Bacteroidota</taxon>
        <taxon>Cytophagia</taxon>
        <taxon>Cytophagales</taxon>
        <taxon>Hymenobacteraceae</taxon>
        <taxon>Hymenobacter</taxon>
    </lineage>
</organism>